<evidence type="ECO:0000259" key="4">
    <source>
        <dbReference type="SMART" id="SM00861"/>
    </source>
</evidence>
<dbReference type="InterPro" id="IPR005475">
    <property type="entry name" value="Transketolase-like_Pyr-bd"/>
</dbReference>
<protein>
    <recommendedName>
        <fullName evidence="4">Transketolase-like pyrimidine-binding domain-containing protein</fullName>
    </recommendedName>
</protein>
<dbReference type="Proteomes" id="UP000034462">
    <property type="component" value="Unassembled WGS sequence"/>
</dbReference>
<dbReference type="GO" id="GO:0016491">
    <property type="term" value="F:oxidoreductase activity"/>
    <property type="evidence" value="ECO:0007669"/>
    <property type="project" value="UniProtKB-KW"/>
</dbReference>
<comment type="cofactor">
    <cofactor evidence="1">
        <name>thiamine diphosphate</name>
        <dbReference type="ChEBI" id="CHEBI:58937"/>
    </cofactor>
</comment>
<reference evidence="5 6" key="1">
    <citation type="journal article" date="2015" name="Nature">
        <title>rRNA introns, odd ribosomes, and small enigmatic genomes across a large radiation of phyla.</title>
        <authorList>
            <person name="Brown C.T."/>
            <person name="Hug L.A."/>
            <person name="Thomas B.C."/>
            <person name="Sharon I."/>
            <person name="Castelle C.J."/>
            <person name="Singh A."/>
            <person name="Wilkins M.J."/>
            <person name="Williams K.H."/>
            <person name="Banfield J.F."/>
        </authorList>
    </citation>
    <scope>NUCLEOTIDE SEQUENCE [LARGE SCALE GENOMIC DNA]</scope>
</reference>
<evidence type="ECO:0000256" key="1">
    <source>
        <dbReference type="ARBA" id="ARBA00001964"/>
    </source>
</evidence>
<evidence type="ECO:0000313" key="5">
    <source>
        <dbReference type="EMBL" id="KKU92903.1"/>
    </source>
</evidence>
<dbReference type="PANTHER" id="PTHR43257:SF2">
    <property type="entry name" value="PYRUVATE DEHYDROGENASE E1 COMPONENT SUBUNIT BETA"/>
    <property type="match status" value="1"/>
</dbReference>
<evidence type="ECO:0000313" key="6">
    <source>
        <dbReference type="Proteomes" id="UP000034462"/>
    </source>
</evidence>
<dbReference type="PANTHER" id="PTHR43257">
    <property type="entry name" value="PYRUVATE DEHYDROGENASE E1 COMPONENT BETA SUBUNIT"/>
    <property type="match status" value="1"/>
</dbReference>
<evidence type="ECO:0000256" key="2">
    <source>
        <dbReference type="ARBA" id="ARBA00023002"/>
    </source>
</evidence>
<evidence type="ECO:0000256" key="3">
    <source>
        <dbReference type="ARBA" id="ARBA00023052"/>
    </source>
</evidence>
<dbReference type="InterPro" id="IPR033248">
    <property type="entry name" value="Transketolase_C"/>
</dbReference>
<dbReference type="SUPFAM" id="SSF52922">
    <property type="entry name" value="TK C-terminal domain-like"/>
    <property type="match status" value="1"/>
</dbReference>
<name>A0A837IND3_9BACT</name>
<organism evidence="5 6">
    <name type="scientific">Candidatus Yanofskybacteria bacterium GW2011_GWC1_48_11</name>
    <dbReference type="NCBI Taxonomy" id="1619027"/>
    <lineage>
        <taxon>Bacteria</taxon>
        <taxon>Candidatus Yanofskyibacteriota</taxon>
    </lineage>
</organism>
<keyword evidence="3" id="KW-0786">Thiamine pyrophosphate</keyword>
<sequence>MRPKKPLSPRKKNLCKMYMLRSLTYEQAIAEALGQEMERDASVFVYGLDVADHKKIFGSTKGLEKFGPKRFFGTPLSEEAMTGVGLGAAINGLRPVHVHIRVDFLLLAMNQLINMVAPARFGSGGVLKAPLVIRAVIGRGWGQAFQHSKSLQSVFAHIPGIKVVMPSNAYDAKGLLISAIRDDNPTVFLEHRWLYWMEGKVPAEPYTIPLGKVRLVRKGKDVTIVATSWMNVEAYKAAEILARKQGVEVEILDPRTIYPLDKAALVRSVNKTGHCIVADYDWEFCGFSAEVAALVSENCFGRLKSPVTRIAFPHTHCATTRPLENAFYPNAVSIIRAVEKKLQLKPTDLSGEEFYSWENRFKGPF</sequence>
<accession>A0A837IND3</accession>
<dbReference type="Gene3D" id="3.40.50.970">
    <property type="match status" value="1"/>
</dbReference>
<dbReference type="Pfam" id="PF02780">
    <property type="entry name" value="Transketolase_C"/>
    <property type="match status" value="1"/>
</dbReference>
<dbReference type="FunFam" id="3.40.50.970:FF:000001">
    <property type="entry name" value="Pyruvate dehydrogenase E1 beta subunit"/>
    <property type="match status" value="1"/>
</dbReference>
<dbReference type="EMBL" id="LCPH01000005">
    <property type="protein sequence ID" value="KKU92903.1"/>
    <property type="molecule type" value="Genomic_DNA"/>
</dbReference>
<dbReference type="Gene3D" id="3.40.50.920">
    <property type="match status" value="1"/>
</dbReference>
<gene>
    <name evidence="5" type="ORF">UY25_C0005G0058</name>
</gene>
<dbReference type="SUPFAM" id="SSF52518">
    <property type="entry name" value="Thiamin diphosphate-binding fold (THDP-binding)"/>
    <property type="match status" value="1"/>
</dbReference>
<feature type="domain" description="Transketolase-like pyrimidine-binding" evidence="4">
    <location>
        <begin position="23"/>
        <end position="197"/>
    </location>
</feature>
<comment type="caution">
    <text evidence="5">The sequence shown here is derived from an EMBL/GenBank/DDBJ whole genome shotgun (WGS) entry which is preliminary data.</text>
</comment>
<dbReference type="Pfam" id="PF02779">
    <property type="entry name" value="Transket_pyr"/>
    <property type="match status" value="1"/>
</dbReference>
<keyword evidence="2" id="KW-0560">Oxidoreductase</keyword>
<proteinExistence type="predicted"/>
<dbReference type="AlphaFoldDB" id="A0A837IND3"/>
<dbReference type="SMART" id="SM00861">
    <property type="entry name" value="Transket_pyr"/>
    <property type="match status" value="1"/>
</dbReference>
<dbReference type="CDD" id="cd07036">
    <property type="entry name" value="TPP_PYR_E1-PDHc-beta_like"/>
    <property type="match status" value="1"/>
</dbReference>
<dbReference type="InterPro" id="IPR009014">
    <property type="entry name" value="Transketo_C/PFOR_II"/>
</dbReference>
<dbReference type="InterPro" id="IPR029061">
    <property type="entry name" value="THDP-binding"/>
</dbReference>